<evidence type="ECO:0000313" key="1">
    <source>
        <dbReference type="EMBL" id="PJZ68823.1"/>
    </source>
</evidence>
<dbReference type="Proteomes" id="UP000231990">
    <property type="component" value="Unassembled WGS sequence"/>
</dbReference>
<keyword evidence="3" id="KW-1185">Reference proteome</keyword>
<evidence type="ECO:0000313" key="2">
    <source>
        <dbReference type="EMBL" id="PJZ72154.1"/>
    </source>
</evidence>
<proteinExistence type="predicted"/>
<comment type="caution">
    <text evidence="2">The sequence shown here is derived from an EMBL/GenBank/DDBJ whole genome shotgun (WGS) entry which is preliminary data.</text>
</comment>
<accession>A0A2M9ZJJ3</accession>
<dbReference type="EMBL" id="NPDY01000015">
    <property type="protein sequence ID" value="PJZ68823.1"/>
    <property type="molecule type" value="Genomic_DNA"/>
</dbReference>
<evidence type="ECO:0000313" key="4">
    <source>
        <dbReference type="Proteomes" id="UP000231990"/>
    </source>
</evidence>
<name>A0A2M9ZJJ3_9LEPT</name>
<sequence>MKSTEKAKITGRKIDPAFFRIGDAPSTTKTQSMIMVMIVPSIELPTNCVAAALPATAMPYSAWT</sequence>
<dbReference type="Proteomes" id="UP000231962">
    <property type="component" value="Unassembled WGS sequence"/>
</dbReference>
<dbReference type="AlphaFoldDB" id="A0A2M9ZJJ3"/>
<gene>
    <name evidence="1" type="ORF">CH360_13970</name>
    <name evidence="2" type="ORF">CH373_15510</name>
</gene>
<organism evidence="2 4">
    <name type="scientific">Leptospira perolatii</name>
    <dbReference type="NCBI Taxonomy" id="2023191"/>
    <lineage>
        <taxon>Bacteria</taxon>
        <taxon>Pseudomonadati</taxon>
        <taxon>Spirochaetota</taxon>
        <taxon>Spirochaetia</taxon>
        <taxon>Leptospirales</taxon>
        <taxon>Leptospiraceae</taxon>
        <taxon>Leptospira</taxon>
    </lineage>
</organism>
<protein>
    <submittedName>
        <fullName evidence="2">Uncharacterized protein</fullName>
    </submittedName>
</protein>
<dbReference type="EMBL" id="NPDZ01000012">
    <property type="protein sequence ID" value="PJZ72154.1"/>
    <property type="molecule type" value="Genomic_DNA"/>
</dbReference>
<reference evidence="3 4" key="1">
    <citation type="submission" date="2017-07" db="EMBL/GenBank/DDBJ databases">
        <title>Leptospira spp. isolated from tropical soils.</title>
        <authorList>
            <person name="Thibeaux R."/>
            <person name="Iraola G."/>
            <person name="Ferres I."/>
            <person name="Bierque E."/>
            <person name="Girault D."/>
            <person name="Soupe-Gilbert M.-E."/>
            <person name="Picardeau M."/>
            <person name="Goarant C."/>
        </authorList>
    </citation>
    <scope>NUCLEOTIDE SEQUENCE [LARGE SCALE GENOMIC DNA]</scope>
    <source>
        <strain evidence="2 4">FH1-B-B1</strain>
        <strain evidence="1 3">FH1-B-C1</strain>
    </source>
</reference>
<evidence type="ECO:0000313" key="3">
    <source>
        <dbReference type="Proteomes" id="UP000231962"/>
    </source>
</evidence>